<evidence type="ECO:0000313" key="4">
    <source>
        <dbReference type="Proteomes" id="UP000235005"/>
    </source>
</evidence>
<dbReference type="AlphaFoldDB" id="A0A2N5WWR0"/>
<evidence type="ECO:0000256" key="1">
    <source>
        <dbReference type="SAM" id="MobiDB-lite"/>
    </source>
</evidence>
<gene>
    <name evidence="3" type="ORF">C0039_20530</name>
</gene>
<dbReference type="EMBL" id="PKUS01000053">
    <property type="protein sequence ID" value="PLW66668.1"/>
    <property type="molecule type" value="Genomic_DNA"/>
</dbReference>
<feature type="region of interest" description="Disordered" evidence="1">
    <location>
        <begin position="434"/>
        <end position="454"/>
    </location>
</feature>
<dbReference type="CDD" id="cd01127">
    <property type="entry name" value="TrwB_TraG_TraD_VirD4"/>
    <property type="match status" value="1"/>
</dbReference>
<organism evidence="3 4">
    <name type="scientific">Pseudohalioglobus lutimaris</name>
    <dbReference type="NCBI Taxonomy" id="1737061"/>
    <lineage>
        <taxon>Bacteria</taxon>
        <taxon>Pseudomonadati</taxon>
        <taxon>Pseudomonadota</taxon>
        <taxon>Gammaproteobacteria</taxon>
        <taxon>Cellvibrionales</taxon>
        <taxon>Halieaceae</taxon>
        <taxon>Pseudohalioglobus</taxon>
    </lineage>
</organism>
<evidence type="ECO:0000259" key="2">
    <source>
        <dbReference type="Pfam" id="PF05872"/>
    </source>
</evidence>
<sequence>MSILIGGSEDGQVFLDPKFANRHGLVAGATGTGKTVTLQCLAEGFSDLGVPVFMADVKGDLSGMSQAGKAHPKVDERVQAIGITDYHACAYPVAFWDLFGQKGTPVRSTVSEMGPQLLSRLLGLNETQESVMTLVFEFADQESVLLLDLKDLRTSLEYLAANTHNLGTGYGVSKSSVNAILRRLLMLEREGGRKFFGEPALQLEDFMQTARDGRGLINILAADKLIMSPRVYSTFLLWLLSELFESLPELGDPEKPVLVFFFDEAHLLFKDSPKPLLEKIEQVVRLIRSKGVGVYFISQSPSDIPDSVLGQLGNRIQHALRAYTPKEQKAVKVAAQSFRKNPKLDTVTAITELGVGEALVSTLQDKGVPAPVQRVLVRPPQSRMGKATVVERKTLLDRDPNMRLYGQTVDRRSAHEILSERTQTALKQQEEAELAKRAEQAQGKKSTRSSNRQSVGEAFLKSAARSLGSAAGRKLFRGILGSLLK</sequence>
<dbReference type="Gene3D" id="3.40.50.300">
    <property type="entry name" value="P-loop containing nucleotide triphosphate hydrolases"/>
    <property type="match status" value="2"/>
</dbReference>
<feature type="domain" description="Helicase HerA-like C-terminal" evidence="2">
    <location>
        <begin position="7"/>
        <end position="483"/>
    </location>
</feature>
<comment type="caution">
    <text evidence="3">The sequence shown here is derived from an EMBL/GenBank/DDBJ whole genome shotgun (WGS) entry which is preliminary data.</text>
</comment>
<dbReference type="Pfam" id="PF05872">
    <property type="entry name" value="HerA_C"/>
    <property type="match status" value="1"/>
</dbReference>
<accession>A0A2N5WWR0</accession>
<dbReference type="InterPro" id="IPR027417">
    <property type="entry name" value="P-loop_NTPase"/>
</dbReference>
<proteinExistence type="predicted"/>
<dbReference type="OrthoDB" id="9758751at2"/>
<dbReference type="SUPFAM" id="SSF52540">
    <property type="entry name" value="P-loop containing nucleoside triphosphate hydrolases"/>
    <property type="match status" value="1"/>
</dbReference>
<reference evidence="3 4" key="1">
    <citation type="submission" date="2018-01" db="EMBL/GenBank/DDBJ databases">
        <title>The draft genome sequence of Halioglobus lutimaris HF004.</title>
        <authorList>
            <person name="Du Z.-J."/>
            <person name="Shi M.-J."/>
        </authorList>
    </citation>
    <scope>NUCLEOTIDE SEQUENCE [LARGE SCALE GENOMIC DNA]</scope>
    <source>
        <strain evidence="3 4">HF004</strain>
    </source>
</reference>
<dbReference type="Proteomes" id="UP000235005">
    <property type="component" value="Unassembled WGS sequence"/>
</dbReference>
<dbReference type="PANTHER" id="PTHR30121">
    <property type="entry name" value="UNCHARACTERIZED PROTEIN YJGR-RELATED"/>
    <property type="match status" value="1"/>
</dbReference>
<dbReference type="PANTHER" id="PTHR30121:SF6">
    <property type="entry name" value="SLR6007 PROTEIN"/>
    <property type="match status" value="1"/>
</dbReference>
<dbReference type="RefSeq" id="WP_076001087.1">
    <property type="nucleotide sequence ID" value="NZ_PKUS01000053.1"/>
</dbReference>
<protein>
    <submittedName>
        <fullName evidence="3">DUF853 domain-containing protein</fullName>
    </submittedName>
</protein>
<name>A0A2N5WWR0_9GAMM</name>
<dbReference type="InterPro" id="IPR033186">
    <property type="entry name" value="HerA_C"/>
</dbReference>
<keyword evidence="4" id="KW-1185">Reference proteome</keyword>
<dbReference type="InterPro" id="IPR051162">
    <property type="entry name" value="T4SS_component"/>
</dbReference>
<evidence type="ECO:0000313" key="3">
    <source>
        <dbReference type="EMBL" id="PLW66668.1"/>
    </source>
</evidence>